<organism evidence="1 2">
    <name type="scientific">Daphnia pulex</name>
    <name type="common">Water flea</name>
    <dbReference type="NCBI Taxonomy" id="6669"/>
    <lineage>
        <taxon>Eukaryota</taxon>
        <taxon>Metazoa</taxon>
        <taxon>Ecdysozoa</taxon>
        <taxon>Arthropoda</taxon>
        <taxon>Crustacea</taxon>
        <taxon>Branchiopoda</taxon>
        <taxon>Diplostraca</taxon>
        <taxon>Cladocera</taxon>
        <taxon>Anomopoda</taxon>
        <taxon>Daphniidae</taxon>
        <taxon>Daphnia</taxon>
    </lineage>
</organism>
<dbReference type="HOGENOM" id="CLU_1867172_0_0_1"/>
<dbReference type="OrthoDB" id="10338418at2759"/>
<dbReference type="InParanoid" id="E9H896"/>
<dbReference type="Proteomes" id="UP000000305">
    <property type="component" value="Unassembled WGS sequence"/>
</dbReference>
<proteinExistence type="predicted"/>
<keyword evidence="2" id="KW-1185">Reference proteome</keyword>
<gene>
    <name evidence="1" type="ORF">DAPPUDRAFT_326611</name>
</gene>
<name>E9H896_DAPPU</name>
<dbReference type="PhylomeDB" id="E9H896"/>
<evidence type="ECO:0000313" key="2">
    <source>
        <dbReference type="Proteomes" id="UP000000305"/>
    </source>
</evidence>
<sequence>MKAGMRTFRLSPLSTVICCVFERDFERDESFYRWPDIHDQPADSFDFEPDLNQTVPQFLQSALGSFSLLEQKTGLISVAKSKNRKRNECFSQFSETCGQAVDLFDVSHDAWFTMARIKLKCLKALWKKRIGYEFIIL</sequence>
<protein>
    <submittedName>
        <fullName evidence="1">Uncharacterized protein</fullName>
    </submittedName>
</protein>
<evidence type="ECO:0000313" key="1">
    <source>
        <dbReference type="EMBL" id="EFX72032.1"/>
    </source>
</evidence>
<dbReference type="EMBL" id="GL732603">
    <property type="protein sequence ID" value="EFX72032.1"/>
    <property type="molecule type" value="Genomic_DNA"/>
</dbReference>
<dbReference type="AlphaFoldDB" id="E9H896"/>
<reference evidence="1 2" key="1">
    <citation type="journal article" date="2011" name="Science">
        <title>The ecoresponsive genome of Daphnia pulex.</title>
        <authorList>
            <person name="Colbourne J.K."/>
            <person name="Pfrender M.E."/>
            <person name="Gilbert D."/>
            <person name="Thomas W.K."/>
            <person name="Tucker A."/>
            <person name="Oakley T.H."/>
            <person name="Tokishita S."/>
            <person name="Aerts A."/>
            <person name="Arnold G.J."/>
            <person name="Basu M.K."/>
            <person name="Bauer D.J."/>
            <person name="Caceres C.E."/>
            <person name="Carmel L."/>
            <person name="Casola C."/>
            <person name="Choi J.H."/>
            <person name="Detter J.C."/>
            <person name="Dong Q."/>
            <person name="Dusheyko S."/>
            <person name="Eads B.D."/>
            <person name="Frohlich T."/>
            <person name="Geiler-Samerotte K.A."/>
            <person name="Gerlach D."/>
            <person name="Hatcher P."/>
            <person name="Jogdeo S."/>
            <person name="Krijgsveld J."/>
            <person name="Kriventseva E.V."/>
            <person name="Kultz D."/>
            <person name="Laforsch C."/>
            <person name="Lindquist E."/>
            <person name="Lopez J."/>
            <person name="Manak J.R."/>
            <person name="Muller J."/>
            <person name="Pangilinan J."/>
            <person name="Patwardhan R.P."/>
            <person name="Pitluck S."/>
            <person name="Pritham E.J."/>
            <person name="Rechtsteiner A."/>
            <person name="Rho M."/>
            <person name="Rogozin I.B."/>
            <person name="Sakarya O."/>
            <person name="Salamov A."/>
            <person name="Schaack S."/>
            <person name="Shapiro H."/>
            <person name="Shiga Y."/>
            <person name="Skalitzky C."/>
            <person name="Smith Z."/>
            <person name="Souvorov A."/>
            <person name="Sung W."/>
            <person name="Tang Z."/>
            <person name="Tsuchiya D."/>
            <person name="Tu H."/>
            <person name="Vos H."/>
            <person name="Wang M."/>
            <person name="Wolf Y.I."/>
            <person name="Yamagata H."/>
            <person name="Yamada T."/>
            <person name="Ye Y."/>
            <person name="Shaw J.R."/>
            <person name="Andrews J."/>
            <person name="Crease T.J."/>
            <person name="Tang H."/>
            <person name="Lucas S.M."/>
            <person name="Robertson H.M."/>
            <person name="Bork P."/>
            <person name="Koonin E.V."/>
            <person name="Zdobnov E.M."/>
            <person name="Grigoriev I.V."/>
            <person name="Lynch M."/>
            <person name="Boore J.L."/>
        </authorList>
    </citation>
    <scope>NUCLEOTIDE SEQUENCE [LARGE SCALE GENOMIC DNA]</scope>
</reference>
<dbReference type="KEGG" id="dpx:DAPPUDRAFT_326611"/>
<accession>E9H896</accession>